<protein>
    <recommendedName>
        <fullName evidence="4">DUF4179 domain-containing protein</fullName>
    </recommendedName>
</protein>
<dbReference type="RefSeq" id="WP_195387785.1">
    <property type="nucleotide sequence ID" value="NZ_JADNGL010000001.1"/>
</dbReference>
<name>A0AAW6E0G6_9FIRM</name>
<keyword evidence="1" id="KW-1133">Transmembrane helix</keyword>
<keyword evidence="1" id="KW-0812">Transmembrane</keyword>
<evidence type="ECO:0000313" key="3">
    <source>
        <dbReference type="Proteomes" id="UP001211015"/>
    </source>
</evidence>
<organism evidence="2 3">
    <name type="scientific">Ruminococcus bicirculans</name>
    <name type="common">ex Wegman et al. 2014</name>
    <dbReference type="NCBI Taxonomy" id="1160721"/>
    <lineage>
        <taxon>Bacteria</taxon>
        <taxon>Bacillati</taxon>
        <taxon>Bacillota</taxon>
        <taxon>Clostridia</taxon>
        <taxon>Eubacteriales</taxon>
        <taxon>Oscillospiraceae</taxon>
        <taxon>Ruminococcus</taxon>
    </lineage>
</organism>
<sequence length="438" mass="48627">MTDREFENIIKEKFSAVKCSDVGKKRIFDALKGADDMKEKTGRNVFNEKTSEIQDVKAARVSRKRSFAAVAAAVVLCIGGGAFMLRSGIDSDVGTAVDGSSNDVGLAADDSSNAIAKVEQTEIYKENYDYLSRFYSDRGYDISSFGEQLTVFDTAVGYAYDTEHFDVRVAGVIDHDPFATVAVVFIPKNGELEGADDKELTVDFNPPYRDAPDYFSDDWYDTAWGNAYNYGDHAIAFLSCSFLYTDDKGNMVDRYVEDTHYDVYATSFRVGEKEYELNYSADLTLYGEGEYTGTTIENGKTSWYTCGVEPFELDIQEVSFNASGLNFTFSSKADIDTLRKALEPDVILFDEADRKAWFEDYDPDKNYEPVKLTGSDGSDIAFVHTIFDIMDNDDGTYTAYYDTAQSPVDYNNVQDIVICNLKVGSVGDNVSSGESAVG</sequence>
<dbReference type="AlphaFoldDB" id="A0AAW6E0G6"/>
<gene>
    <name evidence="2" type="ORF">PNU62_02625</name>
</gene>
<dbReference type="EMBL" id="JAQMLV010000003">
    <property type="protein sequence ID" value="MDB8743903.1"/>
    <property type="molecule type" value="Genomic_DNA"/>
</dbReference>
<dbReference type="Proteomes" id="UP001211015">
    <property type="component" value="Unassembled WGS sequence"/>
</dbReference>
<proteinExistence type="predicted"/>
<keyword evidence="1" id="KW-0472">Membrane</keyword>
<evidence type="ECO:0000313" key="2">
    <source>
        <dbReference type="EMBL" id="MDB8743903.1"/>
    </source>
</evidence>
<evidence type="ECO:0000256" key="1">
    <source>
        <dbReference type="SAM" id="Phobius"/>
    </source>
</evidence>
<reference evidence="2" key="1">
    <citation type="submission" date="2023-01" db="EMBL/GenBank/DDBJ databases">
        <title>Human gut microbiome strain richness.</title>
        <authorList>
            <person name="Chen-Liaw A."/>
        </authorList>
    </citation>
    <scope>NUCLEOTIDE SEQUENCE</scope>
    <source>
        <strain evidence="2">1001275st1_F4_1001275B_160808</strain>
    </source>
</reference>
<comment type="caution">
    <text evidence="2">The sequence shown here is derived from an EMBL/GenBank/DDBJ whole genome shotgun (WGS) entry which is preliminary data.</text>
</comment>
<accession>A0AAW6E0G6</accession>
<evidence type="ECO:0008006" key="4">
    <source>
        <dbReference type="Google" id="ProtNLM"/>
    </source>
</evidence>
<feature type="transmembrane region" description="Helical" evidence="1">
    <location>
        <begin position="67"/>
        <end position="85"/>
    </location>
</feature>